<comment type="caution">
    <text evidence="1">The sequence shown here is derived from an EMBL/GenBank/DDBJ whole genome shotgun (WGS) entry which is preliminary data.</text>
</comment>
<evidence type="ECO:0000313" key="1">
    <source>
        <dbReference type="EMBL" id="KAI0088733.1"/>
    </source>
</evidence>
<evidence type="ECO:0000313" key="2">
    <source>
        <dbReference type="Proteomes" id="UP001055072"/>
    </source>
</evidence>
<protein>
    <submittedName>
        <fullName evidence="1">Uncharacterized protein</fullName>
    </submittedName>
</protein>
<organism evidence="1 2">
    <name type="scientific">Irpex rosettiformis</name>
    <dbReference type="NCBI Taxonomy" id="378272"/>
    <lineage>
        <taxon>Eukaryota</taxon>
        <taxon>Fungi</taxon>
        <taxon>Dikarya</taxon>
        <taxon>Basidiomycota</taxon>
        <taxon>Agaricomycotina</taxon>
        <taxon>Agaricomycetes</taxon>
        <taxon>Polyporales</taxon>
        <taxon>Irpicaceae</taxon>
        <taxon>Irpex</taxon>
    </lineage>
</organism>
<keyword evidence="2" id="KW-1185">Reference proteome</keyword>
<reference evidence="1" key="1">
    <citation type="journal article" date="2021" name="Environ. Microbiol.">
        <title>Gene family expansions and transcriptome signatures uncover fungal adaptations to wood decay.</title>
        <authorList>
            <person name="Hage H."/>
            <person name="Miyauchi S."/>
            <person name="Viragh M."/>
            <person name="Drula E."/>
            <person name="Min B."/>
            <person name="Chaduli D."/>
            <person name="Navarro D."/>
            <person name="Favel A."/>
            <person name="Norest M."/>
            <person name="Lesage-Meessen L."/>
            <person name="Balint B."/>
            <person name="Merenyi Z."/>
            <person name="de Eugenio L."/>
            <person name="Morin E."/>
            <person name="Martinez A.T."/>
            <person name="Baldrian P."/>
            <person name="Stursova M."/>
            <person name="Martinez M.J."/>
            <person name="Novotny C."/>
            <person name="Magnuson J.K."/>
            <person name="Spatafora J.W."/>
            <person name="Maurice S."/>
            <person name="Pangilinan J."/>
            <person name="Andreopoulos W."/>
            <person name="LaButti K."/>
            <person name="Hundley H."/>
            <person name="Na H."/>
            <person name="Kuo A."/>
            <person name="Barry K."/>
            <person name="Lipzen A."/>
            <person name="Henrissat B."/>
            <person name="Riley R."/>
            <person name="Ahrendt S."/>
            <person name="Nagy L.G."/>
            <person name="Grigoriev I.V."/>
            <person name="Martin F."/>
            <person name="Rosso M.N."/>
        </authorList>
    </citation>
    <scope>NUCLEOTIDE SEQUENCE</scope>
    <source>
        <strain evidence="1">CBS 384.51</strain>
    </source>
</reference>
<gene>
    <name evidence="1" type="ORF">BDY19DRAFT_906702</name>
</gene>
<sequence>MSLIQHTMHVARRVKSFTSNRDQHHLSVEEPLSFYRVHSHSLNNSAFQPVIRPTCRDHQSTLSEYYDNSGKFRRIPFKIVPPIIPTISLIVRNAETVFTILDIDEPTIPLNCSAQFILYIPRQYDCLYGKATLRRVVEEQETQFIVEVITAFKQWRSGELLWMAVPRRRLDPLYFSPQPSHRRWFSKKTKSNNNYIVVTEAAWPAHGLINNAQPANQSIWEY</sequence>
<name>A0ACB8U3C0_9APHY</name>
<dbReference type="EMBL" id="MU274913">
    <property type="protein sequence ID" value="KAI0088733.1"/>
    <property type="molecule type" value="Genomic_DNA"/>
</dbReference>
<dbReference type="Proteomes" id="UP001055072">
    <property type="component" value="Unassembled WGS sequence"/>
</dbReference>
<accession>A0ACB8U3C0</accession>
<proteinExistence type="predicted"/>